<proteinExistence type="predicted"/>
<organism evidence="1 2">
    <name type="scientific">Nitrosovibrio tenuis</name>
    <dbReference type="NCBI Taxonomy" id="1233"/>
    <lineage>
        <taxon>Bacteria</taxon>
        <taxon>Pseudomonadati</taxon>
        <taxon>Pseudomonadota</taxon>
        <taxon>Betaproteobacteria</taxon>
        <taxon>Nitrosomonadales</taxon>
        <taxon>Nitrosomonadaceae</taxon>
        <taxon>Nitrosovibrio</taxon>
    </lineage>
</organism>
<name>A0A1H7LBB8_9PROT</name>
<dbReference type="EMBL" id="FOBH01000004">
    <property type="protein sequence ID" value="SEK96116.1"/>
    <property type="molecule type" value="Genomic_DNA"/>
</dbReference>
<evidence type="ECO:0000313" key="2">
    <source>
        <dbReference type="Proteomes" id="UP000198620"/>
    </source>
</evidence>
<reference evidence="1 2" key="1">
    <citation type="submission" date="2016-10" db="EMBL/GenBank/DDBJ databases">
        <authorList>
            <person name="de Groot N.N."/>
        </authorList>
    </citation>
    <scope>NUCLEOTIDE SEQUENCE [LARGE SCALE GENOMIC DNA]</scope>
    <source>
        <strain evidence="1 2">Nv1</strain>
    </source>
</reference>
<keyword evidence="2" id="KW-1185">Reference proteome</keyword>
<accession>A0A1H7LBB8</accession>
<protein>
    <submittedName>
        <fullName evidence="1">Uncharacterized protein</fullName>
    </submittedName>
</protein>
<evidence type="ECO:0000313" key="1">
    <source>
        <dbReference type="EMBL" id="SEK96116.1"/>
    </source>
</evidence>
<dbReference type="Proteomes" id="UP000198620">
    <property type="component" value="Unassembled WGS sequence"/>
</dbReference>
<sequence length="59" mass="7082">MEDRALLHDAICGIANALRFRRAWQTGKQYRKLVMEFVLLDKNGTARRREYREFVRALK</sequence>
<dbReference type="AlphaFoldDB" id="A0A1H7LBB8"/>
<gene>
    <name evidence="1" type="ORF">SAMN05216387_1046</name>
</gene>
<dbReference type="STRING" id="1233.SAMN05216387_1046"/>